<evidence type="ECO:0000313" key="5">
    <source>
        <dbReference type="EMBL" id="GAA0347906.1"/>
    </source>
</evidence>
<protein>
    <submittedName>
        <fullName evidence="5">DNA replication protein DnaD</fullName>
    </submittedName>
</protein>
<dbReference type="InterPro" id="IPR053162">
    <property type="entry name" value="DnaD"/>
</dbReference>
<accession>A0ABN0WVK8</accession>
<dbReference type="InterPro" id="IPR053843">
    <property type="entry name" value="DnaD_N"/>
</dbReference>
<organism evidence="5 6">
    <name type="scientific">Bacillus carboniphilus</name>
    <dbReference type="NCBI Taxonomy" id="86663"/>
    <lineage>
        <taxon>Bacteria</taxon>
        <taxon>Bacillati</taxon>
        <taxon>Bacillota</taxon>
        <taxon>Bacilli</taxon>
        <taxon>Bacillales</taxon>
        <taxon>Bacillaceae</taxon>
        <taxon>Bacillus</taxon>
    </lineage>
</organism>
<dbReference type="PANTHER" id="PTHR37293">
    <property type="entry name" value="PHAGE REPLICATION PROTEIN-RELATED"/>
    <property type="match status" value="1"/>
</dbReference>
<evidence type="ECO:0000256" key="1">
    <source>
        <dbReference type="ARBA" id="ARBA00093462"/>
    </source>
</evidence>
<comment type="caution">
    <text evidence="5">The sequence shown here is derived from an EMBL/GenBank/DDBJ whole genome shotgun (WGS) entry which is preliminary data.</text>
</comment>
<dbReference type="SUPFAM" id="SSF158499">
    <property type="entry name" value="DnaD domain-like"/>
    <property type="match status" value="1"/>
</dbReference>
<dbReference type="Pfam" id="PF07261">
    <property type="entry name" value="DnaB_2"/>
    <property type="match status" value="1"/>
</dbReference>
<dbReference type="Pfam" id="PF21984">
    <property type="entry name" value="DnaD_N"/>
    <property type="match status" value="1"/>
</dbReference>
<dbReference type="Gene3D" id="1.10.10.630">
    <property type="entry name" value="DnaD domain-like"/>
    <property type="match status" value="1"/>
</dbReference>
<sequence>MNQNQFIELMQGGSVFLPAPLLEHYKDLGLTEEEFTLLLHLQSFIERGNSFPTYQELAGRTTLSNEQCAYLLRKLIQKGFLKIEKGKTDDDILFEQFSLVALWEKLYQFLQKDKNRVDTVDRQNQEAQLYQTFEKEFGRPLSPFEAETLSMWLDDDQQSIELILVALKEAVLSGKLNFRYIDRILFDWKRNGIKTPKEATEQGRKFRLHQKQKKEQANTTQQSRDLPFYNWLEEE</sequence>
<evidence type="ECO:0000259" key="4">
    <source>
        <dbReference type="Pfam" id="PF21984"/>
    </source>
</evidence>
<dbReference type="InterPro" id="IPR006343">
    <property type="entry name" value="DnaB/C_C"/>
</dbReference>
<keyword evidence="6" id="KW-1185">Reference proteome</keyword>
<dbReference type="InterPro" id="IPR036390">
    <property type="entry name" value="WH_DNA-bd_sf"/>
</dbReference>
<dbReference type="Proteomes" id="UP001500782">
    <property type="component" value="Unassembled WGS sequence"/>
</dbReference>
<dbReference type="EMBL" id="BAAADJ010000064">
    <property type="protein sequence ID" value="GAA0347906.1"/>
    <property type="molecule type" value="Genomic_DNA"/>
</dbReference>
<gene>
    <name evidence="5" type="primary">dnaD</name>
    <name evidence="5" type="ORF">GCM10008967_42790</name>
</gene>
<dbReference type="Gene3D" id="1.10.10.10">
    <property type="entry name" value="Winged helix-like DNA-binding domain superfamily/Winged helix DNA-binding domain"/>
    <property type="match status" value="1"/>
</dbReference>
<evidence type="ECO:0000259" key="3">
    <source>
        <dbReference type="Pfam" id="PF07261"/>
    </source>
</evidence>
<evidence type="ECO:0000313" key="6">
    <source>
        <dbReference type="Proteomes" id="UP001500782"/>
    </source>
</evidence>
<comment type="similarity">
    <text evidence="1">Belongs to the DnaB/DnaD family.</text>
</comment>
<evidence type="ECO:0000256" key="2">
    <source>
        <dbReference type="SAM" id="MobiDB-lite"/>
    </source>
</evidence>
<name>A0ABN0WVK8_9BACI</name>
<reference evidence="5 6" key="1">
    <citation type="journal article" date="2019" name="Int. J. Syst. Evol. Microbiol.">
        <title>The Global Catalogue of Microorganisms (GCM) 10K type strain sequencing project: providing services to taxonomists for standard genome sequencing and annotation.</title>
        <authorList>
            <consortium name="The Broad Institute Genomics Platform"/>
            <consortium name="The Broad Institute Genome Sequencing Center for Infectious Disease"/>
            <person name="Wu L."/>
            <person name="Ma J."/>
        </authorList>
    </citation>
    <scope>NUCLEOTIDE SEQUENCE [LARGE SCALE GENOMIC DNA]</scope>
    <source>
        <strain evidence="5 6">JCM 9731</strain>
    </source>
</reference>
<dbReference type="InterPro" id="IPR036388">
    <property type="entry name" value="WH-like_DNA-bd_sf"/>
</dbReference>
<dbReference type="PANTHER" id="PTHR37293:SF6">
    <property type="entry name" value="DNA REPLICATION PROTEIN DNAD"/>
    <property type="match status" value="1"/>
</dbReference>
<dbReference type="NCBIfam" id="TIGR01446">
    <property type="entry name" value="DnaD_dom"/>
    <property type="match status" value="1"/>
</dbReference>
<feature type="region of interest" description="Disordered" evidence="2">
    <location>
        <begin position="197"/>
        <end position="227"/>
    </location>
</feature>
<dbReference type="SUPFAM" id="SSF46785">
    <property type="entry name" value="Winged helix' DNA-binding domain"/>
    <property type="match status" value="1"/>
</dbReference>
<feature type="domain" description="DnaB/C C-terminal" evidence="3">
    <location>
        <begin position="130"/>
        <end position="202"/>
    </location>
</feature>
<feature type="domain" description="DnaD N-terminal" evidence="4">
    <location>
        <begin position="18"/>
        <end position="116"/>
    </location>
</feature>
<proteinExistence type="inferred from homology"/>
<dbReference type="InterPro" id="IPR034829">
    <property type="entry name" value="DnaD-like_sf"/>
</dbReference>
<dbReference type="RefSeq" id="WP_343804022.1">
    <property type="nucleotide sequence ID" value="NZ_BAAADJ010000064.1"/>
</dbReference>